<protein>
    <submittedName>
        <fullName evidence="2">Uncharacterized protein</fullName>
    </submittedName>
</protein>
<dbReference type="WBParaSite" id="PTRK_0001252500.1">
    <property type="protein sequence ID" value="PTRK_0001252500.1"/>
    <property type="gene ID" value="PTRK_0001252500"/>
</dbReference>
<proteinExistence type="predicted"/>
<evidence type="ECO:0000313" key="2">
    <source>
        <dbReference type="WBParaSite" id="PTRK_0001252500.1"/>
    </source>
</evidence>
<dbReference type="Proteomes" id="UP000038045">
    <property type="component" value="Unplaced"/>
</dbReference>
<keyword evidence="1" id="KW-1185">Reference proteome</keyword>
<reference evidence="2" key="1">
    <citation type="submission" date="2017-02" db="UniProtKB">
        <authorList>
            <consortium name="WormBaseParasite"/>
        </authorList>
    </citation>
    <scope>IDENTIFICATION</scope>
</reference>
<accession>A0A0N4ZVB9</accession>
<sequence>MSDSEGVTSNDEKCEFPEAPELRKNLIKLIENSIEFEKSNKKLKNFKTGNGFFLMSSSRKKFKLWLPPPIKQKKPDILKMRRKDLHLVENDSKVIKKQINESLLSYKDLQKMLQNN</sequence>
<dbReference type="AlphaFoldDB" id="A0A0N4ZVB9"/>
<evidence type="ECO:0000313" key="1">
    <source>
        <dbReference type="Proteomes" id="UP000038045"/>
    </source>
</evidence>
<name>A0A0N4ZVB9_PARTI</name>
<organism evidence="1 2">
    <name type="scientific">Parastrongyloides trichosuri</name>
    <name type="common">Possum-specific nematode worm</name>
    <dbReference type="NCBI Taxonomy" id="131310"/>
    <lineage>
        <taxon>Eukaryota</taxon>
        <taxon>Metazoa</taxon>
        <taxon>Ecdysozoa</taxon>
        <taxon>Nematoda</taxon>
        <taxon>Chromadorea</taxon>
        <taxon>Rhabditida</taxon>
        <taxon>Tylenchina</taxon>
        <taxon>Panagrolaimomorpha</taxon>
        <taxon>Strongyloidoidea</taxon>
        <taxon>Strongyloididae</taxon>
        <taxon>Parastrongyloides</taxon>
    </lineage>
</organism>